<keyword evidence="6 13" id="KW-1133">Transmembrane helix</keyword>
<feature type="signal peptide" evidence="14">
    <location>
        <begin position="1"/>
        <end position="22"/>
    </location>
</feature>
<comment type="subcellular location">
    <subcellularLocation>
        <location evidence="1">Cell membrane</location>
        <topology evidence="1">Multi-pass membrane protein</topology>
    </subcellularLocation>
</comment>
<dbReference type="AlphaFoldDB" id="A0A7R8UHJ9"/>
<dbReference type="PANTHER" id="PTHR42643">
    <property type="entry name" value="IONOTROPIC RECEPTOR 20A-RELATED"/>
    <property type="match status" value="1"/>
</dbReference>
<dbReference type="Gene3D" id="3.40.190.10">
    <property type="entry name" value="Periplasmic binding protein-like II"/>
    <property type="match status" value="2"/>
</dbReference>
<name>A0A7R8UHJ9_HERIL</name>
<dbReference type="Pfam" id="PF24576">
    <property type="entry name" value="IR75A_N"/>
    <property type="match status" value="1"/>
</dbReference>
<dbReference type="InterPro" id="IPR001320">
    <property type="entry name" value="Iontro_rcpt_C"/>
</dbReference>
<dbReference type="GO" id="GO:0050907">
    <property type="term" value="P:detection of chemical stimulus involved in sensory perception"/>
    <property type="evidence" value="ECO:0007669"/>
    <property type="project" value="UniProtKB-ARBA"/>
</dbReference>
<dbReference type="PANTHER" id="PTHR42643:SF33">
    <property type="entry name" value="GLUTAMATE RECEPTOR 2-LIKE PROTEIN"/>
    <property type="match status" value="1"/>
</dbReference>
<organism evidence="18 19">
    <name type="scientific">Hermetia illucens</name>
    <name type="common">Black soldier fly</name>
    <dbReference type="NCBI Taxonomy" id="343691"/>
    <lineage>
        <taxon>Eukaryota</taxon>
        <taxon>Metazoa</taxon>
        <taxon>Ecdysozoa</taxon>
        <taxon>Arthropoda</taxon>
        <taxon>Hexapoda</taxon>
        <taxon>Insecta</taxon>
        <taxon>Pterygota</taxon>
        <taxon>Neoptera</taxon>
        <taxon>Endopterygota</taxon>
        <taxon>Diptera</taxon>
        <taxon>Brachycera</taxon>
        <taxon>Stratiomyomorpha</taxon>
        <taxon>Stratiomyidae</taxon>
        <taxon>Hermetiinae</taxon>
        <taxon>Hermetia</taxon>
    </lineage>
</organism>
<keyword evidence="10" id="KW-0325">Glycoprotein</keyword>
<feature type="transmembrane region" description="Helical" evidence="13">
    <location>
        <begin position="580"/>
        <end position="599"/>
    </location>
</feature>
<evidence type="ECO:0000256" key="13">
    <source>
        <dbReference type="SAM" id="Phobius"/>
    </source>
</evidence>
<keyword evidence="9" id="KW-0675">Receptor</keyword>
<proteinExistence type="inferred from homology"/>
<keyword evidence="4" id="KW-1003">Cell membrane</keyword>
<comment type="similarity">
    <text evidence="2">Belongs to the glutamate-gated ion channel (TC 1.A.10.1) family.</text>
</comment>
<feature type="domain" description="Ionotropic receptor 75a N-terminal" evidence="17">
    <location>
        <begin position="25"/>
        <end position="205"/>
    </location>
</feature>
<dbReference type="InterPro" id="IPR052192">
    <property type="entry name" value="Insect_Ionotropic_Sensory_Rcpt"/>
</dbReference>
<accession>A0A7R8UHJ9</accession>
<feature type="transmembrane region" description="Helical" evidence="13">
    <location>
        <begin position="364"/>
        <end position="383"/>
    </location>
</feature>
<keyword evidence="8 13" id="KW-0472">Membrane</keyword>
<evidence type="ECO:0000256" key="4">
    <source>
        <dbReference type="ARBA" id="ARBA00022475"/>
    </source>
</evidence>
<feature type="domain" description="Ionotropic glutamate receptor C-terminal" evidence="15">
    <location>
        <begin position="328"/>
        <end position="590"/>
    </location>
</feature>
<evidence type="ECO:0000313" key="19">
    <source>
        <dbReference type="Proteomes" id="UP000594454"/>
    </source>
</evidence>
<dbReference type="Gene3D" id="1.10.287.70">
    <property type="match status" value="1"/>
</dbReference>
<evidence type="ECO:0000259" key="16">
    <source>
        <dbReference type="Pfam" id="PF10613"/>
    </source>
</evidence>
<feature type="chain" id="PRO_5030732397" evidence="14">
    <location>
        <begin position="23"/>
        <end position="609"/>
    </location>
</feature>
<dbReference type="Pfam" id="PF10613">
    <property type="entry name" value="Lig_chan-Glu_bd"/>
    <property type="match status" value="1"/>
</dbReference>
<evidence type="ECO:0000256" key="10">
    <source>
        <dbReference type="ARBA" id="ARBA00023180"/>
    </source>
</evidence>
<evidence type="ECO:0000256" key="7">
    <source>
        <dbReference type="ARBA" id="ARBA00023065"/>
    </source>
</evidence>
<evidence type="ECO:0000313" key="18">
    <source>
        <dbReference type="EMBL" id="CAD7080152.1"/>
    </source>
</evidence>
<keyword evidence="14" id="KW-0732">Signal</keyword>
<evidence type="ECO:0000256" key="14">
    <source>
        <dbReference type="SAM" id="SignalP"/>
    </source>
</evidence>
<dbReference type="GO" id="GO:0005886">
    <property type="term" value="C:plasma membrane"/>
    <property type="evidence" value="ECO:0007669"/>
    <property type="project" value="UniProtKB-SubCell"/>
</dbReference>
<dbReference type="InterPro" id="IPR019594">
    <property type="entry name" value="Glu/Gly-bd"/>
</dbReference>
<keyword evidence="12" id="KW-0407">Ion channel</keyword>
<feature type="transmembrane region" description="Helical" evidence="13">
    <location>
        <begin position="389"/>
        <end position="414"/>
    </location>
</feature>
<dbReference type="Proteomes" id="UP000594454">
    <property type="component" value="Chromosome 1"/>
</dbReference>
<evidence type="ECO:0000256" key="1">
    <source>
        <dbReference type="ARBA" id="ARBA00004651"/>
    </source>
</evidence>
<evidence type="ECO:0000259" key="15">
    <source>
        <dbReference type="Pfam" id="PF00060"/>
    </source>
</evidence>
<evidence type="ECO:0000256" key="8">
    <source>
        <dbReference type="ARBA" id="ARBA00023136"/>
    </source>
</evidence>
<evidence type="ECO:0000256" key="3">
    <source>
        <dbReference type="ARBA" id="ARBA00022448"/>
    </source>
</evidence>
<evidence type="ECO:0000256" key="12">
    <source>
        <dbReference type="ARBA" id="ARBA00023303"/>
    </source>
</evidence>
<sequence length="609" mass="68961">MAAMKELFGFILIIYSLPITTASSEIFAKFLDFKGTYRGVYTTCEVERINYSEFSSYFISIYDMRTRNKKIDESISHLNRLSLNVAVFLDLNCANTREVLRNVSGPDIFSNRFWLLAGRNLTLIRDTLGELEIQINSDVTVAINDSRGIYKIYEVYRTLANELAIKELKEHFLTSSENKDVNGMGKSLVMRRKNFSGVTLKGGIVLPNNFTSDASMIAYLESKGNAHSDIMQRKNYQIGRLLQEEFNFSLKLIRSSCWGMKENNTWTGLIGNNIERKTNLTVTTLVLFKERCSVVDFLPPTHTFYSSFVFRHPQNFYLRNPFLEPFNNTVWMVILVSLVSSSLGLVLCVTLSHKMPSTEASSSNIGLVIIGAITQQGTSNIFYSIPSRILFSSVLILSFLLYQFYSAFLVASLLSESPKKIDSPQKLYDSGLDIGMEDVVYNYYLFNETSAISKKLLMNRILKAKDKHVVPITEGLKLVKQGGFAYHADAMGAYRYLAETLTSTEFCQLKTVKVLPPIVTYITLPKKSPLKEFLANGILRMGEFGILDYEERTWRPDVPDCKLIGKSSDSQLAVGIENTLSLFVMLLVGMLVSVIILAMELVKFRIWKT</sequence>
<dbReference type="OrthoDB" id="413361at2759"/>
<dbReference type="GO" id="GO:0015276">
    <property type="term" value="F:ligand-gated monoatomic ion channel activity"/>
    <property type="evidence" value="ECO:0007669"/>
    <property type="project" value="InterPro"/>
</dbReference>
<keyword evidence="7" id="KW-0406">Ion transport</keyword>
<evidence type="ECO:0000256" key="2">
    <source>
        <dbReference type="ARBA" id="ARBA00008685"/>
    </source>
</evidence>
<keyword evidence="3" id="KW-0813">Transport</keyword>
<evidence type="ECO:0000256" key="5">
    <source>
        <dbReference type="ARBA" id="ARBA00022692"/>
    </source>
</evidence>
<dbReference type="InterPro" id="IPR057074">
    <property type="entry name" value="IR75A_N"/>
</dbReference>
<evidence type="ECO:0000256" key="11">
    <source>
        <dbReference type="ARBA" id="ARBA00023286"/>
    </source>
</evidence>
<dbReference type="InParanoid" id="A0A7R8UHJ9"/>
<feature type="transmembrane region" description="Helical" evidence="13">
    <location>
        <begin position="330"/>
        <end position="352"/>
    </location>
</feature>
<keyword evidence="19" id="KW-1185">Reference proteome</keyword>
<gene>
    <name evidence="18" type="ORF">HERILL_LOCUS3321</name>
</gene>
<reference evidence="18 19" key="1">
    <citation type="submission" date="2020-11" db="EMBL/GenBank/DDBJ databases">
        <authorList>
            <person name="Wallbank WR R."/>
            <person name="Pardo Diaz C."/>
            <person name="Kozak K."/>
            <person name="Martin S."/>
            <person name="Jiggins C."/>
            <person name="Moest M."/>
            <person name="Warren A I."/>
            <person name="Generalovic N T."/>
            <person name="Byers J.R.P. K."/>
            <person name="Montejo-Kovacevich G."/>
            <person name="Yen C E."/>
        </authorList>
    </citation>
    <scope>NUCLEOTIDE SEQUENCE [LARGE SCALE GENOMIC DNA]</scope>
</reference>
<evidence type="ECO:0000256" key="6">
    <source>
        <dbReference type="ARBA" id="ARBA00022989"/>
    </source>
</evidence>
<feature type="domain" description="Ionotropic glutamate receptor L-glutamate and glycine-binding" evidence="16">
    <location>
        <begin position="245"/>
        <end position="312"/>
    </location>
</feature>
<dbReference type="Pfam" id="PF00060">
    <property type="entry name" value="Lig_chan"/>
    <property type="match status" value="1"/>
</dbReference>
<keyword evidence="11" id="KW-1071">Ligand-gated ion channel</keyword>
<protein>
    <submittedName>
        <fullName evidence="18">Uncharacterized protein</fullName>
    </submittedName>
</protein>
<dbReference type="EMBL" id="LR899009">
    <property type="protein sequence ID" value="CAD7080152.1"/>
    <property type="molecule type" value="Genomic_DNA"/>
</dbReference>
<evidence type="ECO:0000259" key="17">
    <source>
        <dbReference type="Pfam" id="PF24576"/>
    </source>
</evidence>
<evidence type="ECO:0000256" key="9">
    <source>
        <dbReference type="ARBA" id="ARBA00023170"/>
    </source>
</evidence>
<dbReference type="SUPFAM" id="SSF53850">
    <property type="entry name" value="Periplasmic binding protein-like II"/>
    <property type="match status" value="1"/>
</dbReference>
<keyword evidence="5 13" id="KW-0812">Transmembrane</keyword>